<dbReference type="AlphaFoldDB" id="A0A1Q9CWN7"/>
<proteinExistence type="predicted"/>
<keyword evidence="3" id="KW-1185">Reference proteome</keyword>
<feature type="region of interest" description="Disordered" evidence="1">
    <location>
        <begin position="1"/>
        <end position="32"/>
    </location>
</feature>
<organism evidence="2 3">
    <name type="scientific">Symbiodinium microadriaticum</name>
    <name type="common">Dinoflagellate</name>
    <name type="synonym">Zooxanthella microadriatica</name>
    <dbReference type="NCBI Taxonomy" id="2951"/>
    <lineage>
        <taxon>Eukaryota</taxon>
        <taxon>Sar</taxon>
        <taxon>Alveolata</taxon>
        <taxon>Dinophyceae</taxon>
        <taxon>Suessiales</taxon>
        <taxon>Symbiodiniaceae</taxon>
        <taxon>Symbiodinium</taxon>
    </lineage>
</organism>
<protein>
    <submittedName>
        <fullName evidence="2">Uncharacterized protein</fullName>
    </submittedName>
</protein>
<evidence type="ECO:0000313" key="3">
    <source>
        <dbReference type="Proteomes" id="UP000186817"/>
    </source>
</evidence>
<feature type="region of interest" description="Disordered" evidence="1">
    <location>
        <begin position="970"/>
        <end position="991"/>
    </location>
</feature>
<feature type="region of interest" description="Disordered" evidence="1">
    <location>
        <begin position="792"/>
        <end position="867"/>
    </location>
</feature>
<feature type="region of interest" description="Disordered" evidence="1">
    <location>
        <begin position="191"/>
        <end position="306"/>
    </location>
</feature>
<dbReference type="OrthoDB" id="436374at2759"/>
<evidence type="ECO:0000256" key="1">
    <source>
        <dbReference type="SAM" id="MobiDB-lite"/>
    </source>
</evidence>
<evidence type="ECO:0000313" key="2">
    <source>
        <dbReference type="EMBL" id="OLP87340.1"/>
    </source>
</evidence>
<feature type="compositionally biased region" description="Polar residues" evidence="1">
    <location>
        <begin position="287"/>
        <end position="296"/>
    </location>
</feature>
<reference evidence="2 3" key="1">
    <citation type="submission" date="2016-02" db="EMBL/GenBank/DDBJ databases">
        <title>Genome analysis of coral dinoflagellate symbionts highlights evolutionary adaptations to a symbiotic lifestyle.</title>
        <authorList>
            <person name="Aranda M."/>
            <person name="Li Y."/>
            <person name="Liew Y.J."/>
            <person name="Baumgarten S."/>
            <person name="Simakov O."/>
            <person name="Wilson M."/>
            <person name="Piel J."/>
            <person name="Ashoor H."/>
            <person name="Bougouffa S."/>
            <person name="Bajic V.B."/>
            <person name="Ryu T."/>
            <person name="Ravasi T."/>
            <person name="Bayer T."/>
            <person name="Micklem G."/>
            <person name="Kim H."/>
            <person name="Bhak J."/>
            <person name="Lajeunesse T.C."/>
            <person name="Voolstra C.R."/>
        </authorList>
    </citation>
    <scope>NUCLEOTIDE SEQUENCE [LARGE SCALE GENOMIC DNA]</scope>
    <source>
        <strain evidence="2 3">CCMP2467</strain>
    </source>
</reference>
<feature type="region of interest" description="Disordered" evidence="1">
    <location>
        <begin position="104"/>
        <end position="141"/>
    </location>
</feature>
<feature type="compositionally biased region" description="Low complexity" evidence="1">
    <location>
        <begin position="201"/>
        <end position="211"/>
    </location>
</feature>
<dbReference type="EMBL" id="LSRX01000865">
    <property type="protein sequence ID" value="OLP87340.1"/>
    <property type="molecule type" value="Genomic_DNA"/>
</dbReference>
<dbReference type="Proteomes" id="UP000186817">
    <property type="component" value="Unassembled WGS sequence"/>
</dbReference>
<feature type="region of interest" description="Disordered" evidence="1">
    <location>
        <begin position="589"/>
        <end position="678"/>
    </location>
</feature>
<accession>A0A1Q9CWN7</accession>
<name>A0A1Q9CWN7_SYMMI</name>
<gene>
    <name evidence="2" type="ORF">AK812_SmicGene31442</name>
</gene>
<sequence length="1008" mass="109243">MPASIRSVSEASSARSSKARSVQSHHSSSDLCRRHAQQTVDLFTLFSMAQEVRRVSAELRSLAEGGVPSEAAAAEARDVHQQLAAELSRLSLAQSELDLRPHEALKDASGPGDQQSPSRPLRRTARKFDRPAQAAEEATLEPEQALVACGPVPPAREAACCVTAEPKSREAIKRTRQDLTNSLKDELRLVSSAGAPPPADPGLGDAAAPAPEDMETVPCLPPTPLPAPSSGVVNDGAADQWQPAGTRACSHDDAMDMPGTESIPRKRRSAAEPSDRVSEKWYGDTASPDNEGTASSHPGRRSSPARIRVGFDAPTMSDPDLADASTRFEPTDLSAIRLSLRDSFETLQQMERQLAASPHTEVPAEEALRDAAADALRITTLLRRFRHLKELLGEVQGVHRQEAKANALGALANFGLKSDKAVQSGKLLISSEMERLRSLSDLLDQRSRVSEALRPMGPAPRSMQVSKRIRSSTSGFNRRNIHQQLQRSWRSSLEMDGYIRDQLRCIQEARSRLGPRDLKCVIPASCMSGEFVAHCFQRDEKRQKKAAVQNLGVLHVFVQVPKSPPLGLSQFSSPRCCLAVGVSAVSRMGRGHPGDFLLPPIDKAAMTSPEPRQKATKPSSVPPLPSVSSGFVEDSSERQRSARPARFRPAATDLRNEDSAPSPQPPPHPPKGRAPRHPYLLDASLKGFCWRTSFEKIRPSAEKADKVYFAPVVPGVPCPRKGRRPRRQNGGMLPLQTYTIQPPLRAPASSVPREKVLSTLRTALAAEGLPEDAASRVIDAVDEAFEEEAVELIPKPASKVDDSFNHTPQATEDESPSAPTEAPPVEDPVSELEAPVEPELSAQPEVHEEPAEAQLASETADGGILDEARCRMDSRLREALEAESIEAAAEREAASAEARLRMEAKLLTALEDGTLQEAVPSTAAADEVEPAEDAAWDVDFMSDDEVEVVEDVADEVLTSVFSFAVGKDDSEPHLKVQGSPERHDHGKLVEGKLEFNASTNKWVRRGAP</sequence>
<feature type="compositionally biased region" description="Basic and acidic residues" evidence="1">
    <location>
        <begin position="269"/>
        <end position="282"/>
    </location>
</feature>
<comment type="caution">
    <text evidence="2">The sequence shown here is derived from an EMBL/GenBank/DDBJ whole genome shotgun (WGS) entry which is preliminary data.</text>
</comment>
<feature type="region of interest" description="Disordered" evidence="1">
    <location>
        <begin position="454"/>
        <end position="473"/>
    </location>
</feature>
<feature type="compositionally biased region" description="Low complexity" evidence="1">
    <location>
        <begin position="1"/>
        <end position="24"/>
    </location>
</feature>